<sequence length="356" mass="40472">MKFIHTGDIHWGMSPDSDKPWSRERSRDIRDTFTAIIAKAKELRVDCLFIAGDLFHRQPLLRDLKEVNYLFSTIPQTQVVIIAGNHDRIRKNSAVLSFSWASNVTFLESEDVSSVYFEDINTEVTGFSYYTAEIPEPRLDALEAPEDGKIHILLGHGGDANHVPIDRAALASSGFSYIALGHIHRPEILLDKKMAYCGSPEPLDKTETGRHGILYGEIDPENGQVTTLDFIPMAKLRYIPLIVRVTPDTTNTELYLKIAHEIEQRGNDNIFRFKVQGMRDPDIFFDLDALKLRFRIADIIDETEPQYDFSALFAEHPSDMIGFYIQALKKPDMSPVEKKALFYGIHALLLTTDERS</sequence>
<dbReference type="RefSeq" id="WP_107001707.1">
    <property type="nucleotide sequence ID" value="NZ_PYLO01000006.1"/>
</dbReference>
<dbReference type="Gene3D" id="3.60.21.10">
    <property type="match status" value="1"/>
</dbReference>
<evidence type="ECO:0000256" key="1">
    <source>
        <dbReference type="ARBA" id="ARBA00022801"/>
    </source>
</evidence>
<feature type="domain" description="Calcineurin-like phosphoesterase" evidence="2">
    <location>
        <begin position="1"/>
        <end position="186"/>
    </location>
</feature>
<evidence type="ECO:0000313" key="4">
    <source>
        <dbReference type="Proteomes" id="UP000241048"/>
    </source>
</evidence>
<accession>A0A2T3FKY0</accession>
<reference evidence="3 4" key="1">
    <citation type="submission" date="2018-03" db="EMBL/GenBank/DDBJ databases">
        <title>Lachnoclostridium SNUG30386 gen.nov., sp.nov., isolated from human faeces.</title>
        <authorList>
            <person name="Seo B."/>
            <person name="Jeon K."/>
            <person name="Ko G."/>
        </authorList>
    </citation>
    <scope>NUCLEOTIDE SEQUENCE [LARGE SCALE GENOMIC DNA]</scope>
    <source>
        <strain evidence="3 4">SNUG30386</strain>
    </source>
</reference>
<evidence type="ECO:0000313" key="3">
    <source>
        <dbReference type="EMBL" id="PST35935.1"/>
    </source>
</evidence>
<keyword evidence="4" id="KW-1185">Reference proteome</keyword>
<dbReference type="PANTHER" id="PTHR30337">
    <property type="entry name" value="COMPONENT OF ATP-DEPENDENT DSDNA EXONUCLEASE"/>
    <property type="match status" value="1"/>
</dbReference>
<dbReference type="GO" id="GO:0016787">
    <property type="term" value="F:hydrolase activity"/>
    <property type="evidence" value="ECO:0007669"/>
    <property type="project" value="UniProtKB-KW"/>
</dbReference>
<proteinExistence type="predicted"/>
<gene>
    <name evidence="3" type="ORF">C7U56_13820</name>
</gene>
<protein>
    <submittedName>
        <fullName evidence="3">Metallophosphoesterase</fullName>
    </submittedName>
</protein>
<evidence type="ECO:0000259" key="2">
    <source>
        <dbReference type="Pfam" id="PF00149"/>
    </source>
</evidence>
<keyword evidence="1" id="KW-0378">Hydrolase</keyword>
<name>A0A2T3FKY0_9CLOT</name>
<dbReference type="Proteomes" id="UP000241048">
    <property type="component" value="Unassembled WGS sequence"/>
</dbReference>
<dbReference type="InterPro" id="IPR004843">
    <property type="entry name" value="Calcineurin-like_PHP"/>
</dbReference>
<dbReference type="Pfam" id="PF00149">
    <property type="entry name" value="Metallophos"/>
    <property type="match status" value="1"/>
</dbReference>
<dbReference type="CDD" id="cd00840">
    <property type="entry name" value="MPP_Mre11_N"/>
    <property type="match status" value="1"/>
</dbReference>
<organism evidence="3 4">
    <name type="scientific">Clostridium fessum</name>
    <dbReference type="NCBI Taxonomy" id="2126740"/>
    <lineage>
        <taxon>Bacteria</taxon>
        <taxon>Bacillati</taxon>
        <taxon>Bacillota</taxon>
        <taxon>Clostridia</taxon>
        <taxon>Eubacteriales</taxon>
        <taxon>Clostridiaceae</taxon>
        <taxon>Clostridium</taxon>
    </lineage>
</organism>
<comment type="caution">
    <text evidence="3">The sequence shown here is derived from an EMBL/GenBank/DDBJ whole genome shotgun (WGS) entry which is preliminary data.</text>
</comment>
<dbReference type="InterPro" id="IPR029052">
    <property type="entry name" value="Metallo-depent_PP-like"/>
</dbReference>
<dbReference type="EMBL" id="PYLO01000006">
    <property type="protein sequence ID" value="PST35935.1"/>
    <property type="molecule type" value="Genomic_DNA"/>
</dbReference>
<dbReference type="InterPro" id="IPR041796">
    <property type="entry name" value="Mre11_N"/>
</dbReference>
<dbReference type="AlphaFoldDB" id="A0A2T3FKY0"/>
<dbReference type="SUPFAM" id="SSF56300">
    <property type="entry name" value="Metallo-dependent phosphatases"/>
    <property type="match status" value="1"/>
</dbReference>
<dbReference type="InterPro" id="IPR050535">
    <property type="entry name" value="DNA_Repair-Maintenance_Comp"/>
</dbReference>